<sequence>MDLADKNTSARGAVACLGLATLLAALGTSIANVGLPTLVQVFDASFQQVQWVVIAYLLAMTCVIVGVGRLGDRFGRRRLLIGGLCLFTLAALLGGFAPTLGLLIAARAVQGLGAAIMMALTLAFVSATVPKARAGRAMGVLGTMSALGTALGPALGGVLIAGPGWRAMFWVSVPLGLIVLWLAYRTLPADDAPVPGQKPEAFDGLGMLTLALTLAAYALALTLGRGHIGAVQGGLLLSAALGFALFLRIEARASAPLVRREMLRDPDRRAGLAANALVATVMMATLIVGPFYLAQTLGLSPARVGAVLALGPVLSAVSGVPAGRLVDRWGASFALLLGLGLMLAGALALVGLPPLAGLAGYCAAIALLTPGYQLFQAANNVRVMAEVPADQRGVTSGVLNLARNLGLITGASLMGAIFAFAVGGNDLAAASAAAVAFGLQATFSVAVLLIGAALCLTLSARQKSRAGWRRRFLRRGGG</sequence>
<dbReference type="OrthoDB" id="2414439at2"/>
<feature type="domain" description="Major facilitator superfamily (MFS) profile" evidence="8">
    <location>
        <begin position="13"/>
        <end position="465"/>
    </location>
</feature>
<feature type="transmembrane region" description="Helical" evidence="7">
    <location>
        <begin position="51"/>
        <end position="67"/>
    </location>
</feature>
<dbReference type="GO" id="GO:0022857">
    <property type="term" value="F:transmembrane transporter activity"/>
    <property type="evidence" value="ECO:0007669"/>
    <property type="project" value="InterPro"/>
</dbReference>
<evidence type="ECO:0000256" key="2">
    <source>
        <dbReference type="ARBA" id="ARBA00022448"/>
    </source>
</evidence>
<evidence type="ECO:0000256" key="5">
    <source>
        <dbReference type="ARBA" id="ARBA00022989"/>
    </source>
</evidence>
<dbReference type="Gene3D" id="1.20.1250.20">
    <property type="entry name" value="MFS general substrate transporter like domains"/>
    <property type="match status" value="1"/>
</dbReference>
<evidence type="ECO:0000256" key="6">
    <source>
        <dbReference type="ARBA" id="ARBA00023136"/>
    </source>
</evidence>
<dbReference type="InterPro" id="IPR011701">
    <property type="entry name" value="MFS"/>
</dbReference>
<evidence type="ECO:0000256" key="3">
    <source>
        <dbReference type="ARBA" id="ARBA00022475"/>
    </source>
</evidence>
<feature type="transmembrane region" description="Helical" evidence="7">
    <location>
        <begin position="305"/>
        <end position="326"/>
    </location>
</feature>
<keyword evidence="2" id="KW-0813">Transport</keyword>
<dbReference type="SUPFAM" id="SSF103473">
    <property type="entry name" value="MFS general substrate transporter"/>
    <property type="match status" value="1"/>
</dbReference>
<dbReference type="PANTHER" id="PTHR42718:SF46">
    <property type="entry name" value="BLR6921 PROTEIN"/>
    <property type="match status" value="1"/>
</dbReference>
<evidence type="ECO:0000259" key="8">
    <source>
        <dbReference type="PROSITE" id="PS50850"/>
    </source>
</evidence>
<dbReference type="Gene3D" id="1.20.1720.10">
    <property type="entry name" value="Multidrug resistance protein D"/>
    <property type="match status" value="1"/>
</dbReference>
<dbReference type="GO" id="GO:0005886">
    <property type="term" value="C:plasma membrane"/>
    <property type="evidence" value="ECO:0007669"/>
    <property type="project" value="UniProtKB-SubCell"/>
</dbReference>
<dbReference type="PRINTS" id="PR01036">
    <property type="entry name" value="TCRTETB"/>
</dbReference>
<feature type="transmembrane region" description="Helical" evidence="7">
    <location>
        <begin position="427"/>
        <end position="460"/>
    </location>
</feature>
<name>A0A0F3ITP1_9PROT</name>
<protein>
    <submittedName>
        <fullName evidence="9">MFS transporter</fullName>
    </submittedName>
</protein>
<gene>
    <name evidence="9" type="ORF">VZ95_07225</name>
</gene>
<dbReference type="CDD" id="cd17321">
    <property type="entry name" value="MFS_MMR_MDR_like"/>
    <property type="match status" value="1"/>
</dbReference>
<keyword evidence="3" id="KW-1003">Cell membrane</keyword>
<evidence type="ECO:0000256" key="4">
    <source>
        <dbReference type="ARBA" id="ARBA00022692"/>
    </source>
</evidence>
<dbReference type="InterPro" id="IPR020846">
    <property type="entry name" value="MFS_dom"/>
</dbReference>
<proteinExistence type="predicted"/>
<organism evidence="9 10">
    <name type="scientific">Elstera litoralis</name>
    <dbReference type="NCBI Taxonomy" id="552518"/>
    <lineage>
        <taxon>Bacteria</taxon>
        <taxon>Pseudomonadati</taxon>
        <taxon>Pseudomonadota</taxon>
        <taxon>Alphaproteobacteria</taxon>
        <taxon>Rhodospirillales</taxon>
        <taxon>Rhodospirillaceae</taxon>
        <taxon>Elstera</taxon>
    </lineage>
</organism>
<feature type="transmembrane region" description="Helical" evidence="7">
    <location>
        <begin position="167"/>
        <end position="184"/>
    </location>
</feature>
<dbReference type="AlphaFoldDB" id="A0A0F3ITP1"/>
<keyword evidence="6 7" id="KW-0472">Membrane</keyword>
<feature type="transmembrane region" description="Helical" evidence="7">
    <location>
        <begin position="137"/>
        <end position="161"/>
    </location>
</feature>
<dbReference type="RefSeq" id="WP_045775258.1">
    <property type="nucleotide sequence ID" value="NZ_LAJY01000156.1"/>
</dbReference>
<dbReference type="PROSITE" id="PS50850">
    <property type="entry name" value="MFS"/>
    <property type="match status" value="1"/>
</dbReference>
<dbReference type="Proteomes" id="UP000033774">
    <property type="component" value="Unassembled WGS sequence"/>
</dbReference>
<evidence type="ECO:0000313" key="9">
    <source>
        <dbReference type="EMBL" id="KJV10090.1"/>
    </source>
</evidence>
<dbReference type="EMBL" id="LAJY01000156">
    <property type="protein sequence ID" value="KJV10090.1"/>
    <property type="molecule type" value="Genomic_DNA"/>
</dbReference>
<evidence type="ECO:0000256" key="1">
    <source>
        <dbReference type="ARBA" id="ARBA00004651"/>
    </source>
</evidence>
<evidence type="ECO:0000256" key="7">
    <source>
        <dbReference type="SAM" id="Phobius"/>
    </source>
</evidence>
<feature type="transmembrane region" description="Helical" evidence="7">
    <location>
        <begin position="358"/>
        <end position="375"/>
    </location>
</feature>
<dbReference type="PANTHER" id="PTHR42718">
    <property type="entry name" value="MAJOR FACILITATOR SUPERFAMILY MULTIDRUG TRANSPORTER MFSC"/>
    <property type="match status" value="1"/>
</dbReference>
<feature type="transmembrane region" description="Helical" evidence="7">
    <location>
        <begin position="230"/>
        <end position="249"/>
    </location>
</feature>
<feature type="transmembrane region" description="Helical" evidence="7">
    <location>
        <begin position="205"/>
        <end position="224"/>
    </location>
</feature>
<feature type="transmembrane region" description="Helical" evidence="7">
    <location>
        <begin position="79"/>
        <end position="98"/>
    </location>
</feature>
<feature type="transmembrane region" description="Helical" evidence="7">
    <location>
        <begin position="401"/>
        <end position="421"/>
    </location>
</feature>
<reference evidence="9 10" key="1">
    <citation type="submission" date="2015-03" db="EMBL/GenBank/DDBJ databases">
        <title>Draft genome sequence of Elstera litoralis.</title>
        <authorList>
            <person name="Rahalkar M.C."/>
            <person name="Dhakephalkar P.K."/>
            <person name="Pore S.D."/>
            <person name="Arora P."/>
            <person name="Kapse N.G."/>
            <person name="Pandit P.S."/>
        </authorList>
    </citation>
    <scope>NUCLEOTIDE SEQUENCE [LARGE SCALE GENOMIC DNA]</scope>
    <source>
        <strain evidence="9 10">Dia-1</strain>
    </source>
</reference>
<keyword evidence="10" id="KW-1185">Reference proteome</keyword>
<feature type="transmembrane region" description="Helical" evidence="7">
    <location>
        <begin position="333"/>
        <end position="352"/>
    </location>
</feature>
<comment type="caution">
    <text evidence="9">The sequence shown here is derived from an EMBL/GenBank/DDBJ whole genome shotgun (WGS) entry which is preliminary data.</text>
</comment>
<feature type="transmembrane region" description="Helical" evidence="7">
    <location>
        <begin position="104"/>
        <end position="125"/>
    </location>
</feature>
<accession>A0A0F3ITP1</accession>
<dbReference type="PATRIC" id="fig|552518.3.peg.623"/>
<dbReference type="InterPro" id="IPR036259">
    <property type="entry name" value="MFS_trans_sf"/>
</dbReference>
<keyword evidence="4 7" id="KW-0812">Transmembrane</keyword>
<dbReference type="Pfam" id="PF07690">
    <property type="entry name" value="MFS_1"/>
    <property type="match status" value="1"/>
</dbReference>
<feature type="transmembrane region" description="Helical" evidence="7">
    <location>
        <begin position="270"/>
        <end position="293"/>
    </location>
</feature>
<comment type="subcellular location">
    <subcellularLocation>
        <location evidence="1">Cell membrane</location>
        <topology evidence="1">Multi-pass membrane protein</topology>
    </subcellularLocation>
</comment>
<keyword evidence="5 7" id="KW-1133">Transmembrane helix</keyword>
<evidence type="ECO:0000313" key="10">
    <source>
        <dbReference type="Proteomes" id="UP000033774"/>
    </source>
</evidence>